<dbReference type="Pfam" id="PF13868">
    <property type="entry name" value="TPH"/>
    <property type="match status" value="1"/>
</dbReference>
<comment type="caution">
    <text evidence="11">The sequence shown here is derived from an EMBL/GenBank/DDBJ whole genome shotgun (WGS) entry which is preliminary data.</text>
</comment>
<evidence type="ECO:0000256" key="4">
    <source>
        <dbReference type="ARBA" id="ARBA00023069"/>
    </source>
</evidence>
<evidence type="ECO:0000313" key="11">
    <source>
        <dbReference type="EMBL" id="KAJ3046952.1"/>
    </source>
</evidence>
<evidence type="ECO:0000256" key="5">
    <source>
        <dbReference type="ARBA" id="ARBA00023273"/>
    </source>
</evidence>
<feature type="coiled-coil region" evidence="8">
    <location>
        <begin position="227"/>
        <end position="274"/>
    </location>
</feature>
<dbReference type="InterPro" id="IPR043597">
    <property type="entry name" value="TPH_dom"/>
</dbReference>
<keyword evidence="5" id="KW-0966">Cell projection</keyword>
<comment type="similarity">
    <text evidence="6">Belongs to the CFAP45 family.</text>
</comment>
<protein>
    <recommendedName>
        <fullName evidence="7">Cilia- and flagella-associated protein 45</fullName>
    </recommendedName>
</protein>
<evidence type="ECO:0000256" key="9">
    <source>
        <dbReference type="SAM" id="MobiDB-lite"/>
    </source>
</evidence>
<evidence type="ECO:0000256" key="1">
    <source>
        <dbReference type="ARBA" id="ARBA00004230"/>
    </source>
</evidence>
<dbReference type="GO" id="GO:0031514">
    <property type="term" value="C:motile cilium"/>
    <property type="evidence" value="ECO:0007669"/>
    <property type="project" value="UniProtKB-SubCell"/>
</dbReference>
<dbReference type="EMBL" id="JADGJD010001058">
    <property type="protein sequence ID" value="KAJ3046952.1"/>
    <property type="molecule type" value="Genomic_DNA"/>
</dbReference>
<evidence type="ECO:0000256" key="7">
    <source>
        <dbReference type="ARBA" id="ARBA00034142"/>
    </source>
</evidence>
<name>A0AAD5WZJ0_9FUNG</name>
<keyword evidence="12" id="KW-1185">Reference proteome</keyword>
<dbReference type="AlphaFoldDB" id="A0AAD5WZJ0"/>
<evidence type="ECO:0000256" key="2">
    <source>
        <dbReference type="ARBA" id="ARBA00022846"/>
    </source>
</evidence>
<comment type="subcellular location">
    <subcellularLocation>
        <location evidence="1">Cell projection</location>
        <location evidence="1">Cilium</location>
        <location evidence="1">Flagellum</location>
    </subcellularLocation>
</comment>
<dbReference type="PANTHER" id="PTHR15504:SF0">
    <property type="entry name" value="CILIA- AND FLAGELLA-ASSOCIATED PROTEIN 45"/>
    <property type="match status" value="1"/>
</dbReference>
<feature type="coiled-coil region" evidence="8">
    <location>
        <begin position="160"/>
        <end position="187"/>
    </location>
</feature>
<evidence type="ECO:0000313" key="12">
    <source>
        <dbReference type="Proteomes" id="UP001212841"/>
    </source>
</evidence>
<dbReference type="InterPro" id="IPR033253">
    <property type="entry name" value="CFAP45"/>
</dbReference>
<gene>
    <name evidence="11" type="primary">CCDC19</name>
    <name evidence="11" type="ORF">HK097_000371</name>
</gene>
<keyword evidence="3 8" id="KW-0175">Coiled coil</keyword>
<feature type="compositionally biased region" description="Basic residues" evidence="9">
    <location>
        <begin position="12"/>
        <end position="23"/>
    </location>
</feature>
<accession>A0AAD5WZJ0</accession>
<dbReference type="PANTHER" id="PTHR15504">
    <property type="entry name" value="NASOPHARYNGEAL EPITHELIUM SPECIFIC PROTEIN 1"/>
    <property type="match status" value="1"/>
</dbReference>
<proteinExistence type="inferred from homology"/>
<feature type="region of interest" description="Disordered" evidence="9">
    <location>
        <begin position="11"/>
        <end position="48"/>
    </location>
</feature>
<evidence type="ECO:0000256" key="8">
    <source>
        <dbReference type="SAM" id="Coils"/>
    </source>
</evidence>
<feature type="compositionally biased region" description="Basic and acidic residues" evidence="9">
    <location>
        <begin position="61"/>
        <end position="74"/>
    </location>
</feature>
<evidence type="ECO:0000256" key="6">
    <source>
        <dbReference type="ARBA" id="ARBA00034116"/>
    </source>
</evidence>
<keyword evidence="2 11" id="KW-0282">Flagellum</keyword>
<organism evidence="11 12">
    <name type="scientific">Rhizophlyctis rosea</name>
    <dbReference type="NCBI Taxonomy" id="64517"/>
    <lineage>
        <taxon>Eukaryota</taxon>
        <taxon>Fungi</taxon>
        <taxon>Fungi incertae sedis</taxon>
        <taxon>Chytridiomycota</taxon>
        <taxon>Chytridiomycota incertae sedis</taxon>
        <taxon>Chytridiomycetes</taxon>
        <taxon>Rhizophlyctidales</taxon>
        <taxon>Rhizophlyctidaceae</taxon>
        <taxon>Rhizophlyctis</taxon>
    </lineage>
</organism>
<evidence type="ECO:0000256" key="3">
    <source>
        <dbReference type="ARBA" id="ARBA00023054"/>
    </source>
</evidence>
<dbReference type="Proteomes" id="UP001212841">
    <property type="component" value="Unassembled WGS sequence"/>
</dbReference>
<feature type="region of interest" description="Disordered" evidence="9">
    <location>
        <begin position="398"/>
        <end position="418"/>
    </location>
</feature>
<reference evidence="11" key="1">
    <citation type="submission" date="2020-05" db="EMBL/GenBank/DDBJ databases">
        <title>Phylogenomic resolution of chytrid fungi.</title>
        <authorList>
            <person name="Stajich J.E."/>
            <person name="Amses K."/>
            <person name="Simmons R."/>
            <person name="Seto K."/>
            <person name="Myers J."/>
            <person name="Bonds A."/>
            <person name="Quandt C.A."/>
            <person name="Barry K."/>
            <person name="Liu P."/>
            <person name="Grigoriev I."/>
            <person name="Longcore J.E."/>
            <person name="James T.Y."/>
        </authorList>
    </citation>
    <scope>NUCLEOTIDE SEQUENCE</scope>
    <source>
        <strain evidence="11">JEL0318</strain>
    </source>
</reference>
<keyword evidence="4" id="KW-0969">Cilium</keyword>
<feature type="region of interest" description="Disordered" evidence="9">
    <location>
        <begin position="61"/>
        <end position="84"/>
    </location>
</feature>
<feature type="domain" description="Trichohyalin-plectin-homology" evidence="10">
    <location>
        <begin position="174"/>
        <end position="522"/>
    </location>
</feature>
<evidence type="ECO:0000259" key="10">
    <source>
        <dbReference type="Pfam" id="PF13868"/>
    </source>
</evidence>
<sequence length="542" mass="63475">MRGNDGGVAIAHTHRGGVAHPRPHIHDRQAARKAASTPRKNGRGKEKEKLITVITRDNIRTLRPHPDDMPRELGTRPGVWFDQPSKSGARPLVVGAGELERVKATSHYMTPAELDHYNRTLNAQRIAAAEASKARKELMEHHDHLRASTQKLSTYDQEAKQKSNYLLAKAQLQLEEQEDEIKHMNELMLYAKCVAIRDAQVEEKQQIKTQRHQEDARLDAMMECERVAELKRLEEREKKRIEQLRRGAAKIREQIEERREAALLEQERRDQETKGILKQIADMNEQDKAEKAAKVKAQKGLMQEVVKANQDSTSRKRLQKLAEEEEDRKVMEYLLEKEKIAIENDRIASERKAEREKELARLRAAQEKMSDKQAAQDALRAQRAAEAYEREWRLKEKVTAERQAKQEQDLREDRARQQRAREHAIAVEAHKMREEFYENLARQKEMEEKLKREAEEKERRNRIYAQEVKSQILEKESHRLKARQDFFMEGVKQAVERADKIKKIDGIKHRKLQELRGLGVPEKYCKEIERQVHVEHRTFSNP</sequence>